<evidence type="ECO:0000313" key="1">
    <source>
        <dbReference type="EnsemblProtists" id="PYU1_T010132"/>
    </source>
</evidence>
<dbReference type="AlphaFoldDB" id="K3WYT3"/>
<reference evidence="2" key="2">
    <citation type="submission" date="2010-04" db="EMBL/GenBank/DDBJ databases">
        <authorList>
            <person name="Buell R."/>
            <person name="Hamilton J."/>
            <person name="Hostetler J."/>
        </authorList>
    </citation>
    <scope>NUCLEOTIDE SEQUENCE [LARGE SCALE GENOMIC DNA]</scope>
    <source>
        <strain evidence="2">DAOM:BR144</strain>
    </source>
</reference>
<protein>
    <submittedName>
        <fullName evidence="1">Uncharacterized protein</fullName>
    </submittedName>
</protein>
<dbReference type="Proteomes" id="UP000019132">
    <property type="component" value="Unassembled WGS sequence"/>
</dbReference>
<dbReference type="VEuPathDB" id="FungiDB:PYU1_G010112"/>
<evidence type="ECO:0000313" key="2">
    <source>
        <dbReference type="Proteomes" id="UP000019132"/>
    </source>
</evidence>
<keyword evidence="2" id="KW-1185">Reference proteome</keyword>
<dbReference type="EnsemblProtists" id="PYU1_T010132">
    <property type="protein sequence ID" value="PYU1_T010132"/>
    <property type="gene ID" value="PYU1_G010112"/>
</dbReference>
<reference evidence="2" key="1">
    <citation type="journal article" date="2010" name="Genome Biol.">
        <title>Genome sequence of the necrotrophic plant pathogen Pythium ultimum reveals original pathogenicity mechanisms and effector repertoire.</title>
        <authorList>
            <person name="Levesque C.A."/>
            <person name="Brouwer H."/>
            <person name="Cano L."/>
            <person name="Hamilton J.P."/>
            <person name="Holt C."/>
            <person name="Huitema E."/>
            <person name="Raffaele S."/>
            <person name="Robideau G.P."/>
            <person name="Thines M."/>
            <person name="Win J."/>
            <person name="Zerillo M.M."/>
            <person name="Beakes G.W."/>
            <person name="Boore J.L."/>
            <person name="Busam D."/>
            <person name="Dumas B."/>
            <person name="Ferriera S."/>
            <person name="Fuerstenberg S.I."/>
            <person name="Gachon C.M."/>
            <person name="Gaulin E."/>
            <person name="Govers F."/>
            <person name="Grenville-Briggs L."/>
            <person name="Horner N."/>
            <person name="Hostetler J."/>
            <person name="Jiang R.H."/>
            <person name="Johnson J."/>
            <person name="Krajaejun T."/>
            <person name="Lin H."/>
            <person name="Meijer H.J."/>
            <person name="Moore B."/>
            <person name="Morris P."/>
            <person name="Phuntmart V."/>
            <person name="Puiu D."/>
            <person name="Shetty J."/>
            <person name="Stajich J.E."/>
            <person name="Tripathy S."/>
            <person name="Wawra S."/>
            <person name="van West P."/>
            <person name="Whitty B.R."/>
            <person name="Coutinho P.M."/>
            <person name="Henrissat B."/>
            <person name="Martin F."/>
            <person name="Thomas P.D."/>
            <person name="Tyler B.M."/>
            <person name="De Vries R.P."/>
            <person name="Kamoun S."/>
            <person name="Yandell M."/>
            <person name="Tisserat N."/>
            <person name="Buell C.R."/>
        </authorList>
    </citation>
    <scope>NUCLEOTIDE SEQUENCE</scope>
    <source>
        <strain evidence="2">DAOM:BR144</strain>
    </source>
</reference>
<accession>K3WYT3</accession>
<name>K3WYT3_GLOUD</name>
<reference evidence="1" key="3">
    <citation type="submission" date="2015-02" db="UniProtKB">
        <authorList>
            <consortium name="EnsemblProtists"/>
        </authorList>
    </citation>
    <scope>IDENTIFICATION</scope>
    <source>
        <strain evidence="1">DAOM BR144</strain>
    </source>
</reference>
<proteinExistence type="predicted"/>
<dbReference type="EMBL" id="GL376623">
    <property type="status" value="NOT_ANNOTATED_CDS"/>
    <property type="molecule type" value="Genomic_DNA"/>
</dbReference>
<organism evidence="1 2">
    <name type="scientific">Globisporangium ultimum (strain ATCC 200006 / CBS 805.95 / DAOM BR144)</name>
    <name type="common">Pythium ultimum</name>
    <dbReference type="NCBI Taxonomy" id="431595"/>
    <lineage>
        <taxon>Eukaryota</taxon>
        <taxon>Sar</taxon>
        <taxon>Stramenopiles</taxon>
        <taxon>Oomycota</taxon>
        <taxon>Peronosporomycetes</taxon>
        <taxon>Pythiales</taxon>
        <taxon>Pythiaceae</taxon>
        <taxon>Globisporangium</taxon>
    </lineage>
</organism>
<sequence>MNDVNDLKDAVKTKYSDSHLAGIAPSDLTVYSSDQAPFDSKQSPLRQNSMIGDGGASMMDAFIVESKRSNRVEILVL</sequence>
<dbReference type="InParanoid" id="K3WYT3"/>
<dbReference type="HOGENOM" id="CLU_2643460_0_0_1"/>